<organism evidence="3 4">
    <name type="scientific">Amycolatopsis rhabdoformis</name>
    <dbReference type="NCBI Taxonomy" id="1448059"/>
    <lineage>
        <taxon>Bacteria</taxon>
        <taxon>Bacillati</taxon>
        <taxon>Actinomycetota</taxon>
        <taxon>Actinomycetes</taxon>
        <taxon>Pseudonocardiales</taxon>
        <taxon>Pseudonocardiaceae</taxon>
        <taxon>Amycolatopsis</taxon>
    </lineage>
</organism>
<sequence>MPQRNERAELARAVMELIDAGHRRISRHLDLTRVRVLGTVAVRGPVRPSAIAAELGLTTSATSRHLAALEEAGQIAVEPDPVDSRTFLVRQTESGRADAEATVAAGAAVFADVISDWSDEDVTTARDLITRLNEAWAQRGEAASAAARRDGGPRWRRKRQLADEGNPA</sequence>
<dbReference type="EMBL" id="CP142149">
    <property type="protein sequence ID" value="WSE26477.1"/>
    <property type="molecule type" value="Genomic_DNA"/>
</dbReference>
<dbReference type="InterPro" id="IPR011991">
    <property type="entry name" value="ArsR-like_HTH"/>
</dbReference>
<evidence type="ECO:0000313" key="4">
    <source>
        <dbReference type="Proteomes" id="UP001330812"/>
    </source>
</evidence>
<evidence type="ECO:0000256" key="1">
    <source>
        <dbReference type="SAM" id="MobiDB-lite"/>
    </source>
</evidence>
<gene>
    <name evidence="3" type="ORF">VSH64_26740</name>
</gene>
<dbReference type="Gene3D" id="1.10.10.10">
    <property type="entry name" value="Winged helix-like DNA-binding domain superfamily/Winged helix DNA-binding domain"/>
    <property type="match status" value="1"/>
</dbReference>
<feature type="region of interest" description="Disordered" evidence="1">
    <location>
        <begin position="139"/>
        <end position="168"/>
    </location>
</feature>
<dbReference type="SUPFAM" id="SSF46785">
    <property type="entry name" value="Winged helix' DNA-binding domain"/>
    <property type="match status" value="1"/>
</dbReference>
<dbReference type="PANTHER" id="PTHR33164:SF57">
    <property type="entry name" value="MARR-FAMILY TRANSCRIPTIONAL REGULATOR"/>
    <property type="match status" value="1"/>
</dbReference>
<name>A0ABZ1HY37_9PSEU</name>
<protein>
    <submittedName>
        <fullName evidence="3">MarR family transcriptional regulator</fullName>
    </submittedName>
</protein>
<dbReference type="Proteomes" id="UP001330812">
    <property type="component" value="Chromosome"/>
</dbReference>
<dbReference type="CDD" id="cd00090">
    <property type="entry name" value="HTH_ARSR"/>
    <property type="match status" value="1"/>
</dbReference>
<evidence type="ECO:0000259" key="2">
    <source>
        <dbReference type="PROSITE" id="PS50995"/>
    </source>
</evidence>
<dbReference type="Pfam" id="PF12802">
    <property type="entry name" value="MarR_2"/>
    <property type="match status" value="1"/>
</dbReference>
<evidence type="ECO:0000313" key="3">
    <source>
        <dbReference type="EMBL" id="WSE26477.1"/>
    </source>
</evidence>
<dbReference type="InterPro" id="IPR000835">
    <property type="entry name" value="HTH_MarR-typ"/>
</dbReference>
<dbReference type="PROSITE" id="PS50995">
    <property type="entry name" value="HTH_MARR_2"/>
    <property type="match status" value="1"/>
</dbReference>
<dbReference type="SMART" id="SM00418">
    <property type="entry name" value="HTH_ARSR"/>
    <property type="match status" value="1"/>
</dbReference>
<proteinExistence type="predicted"/>
<dbReference type="RefSeq" id="WP_326565448.1">
    <property type="nucleotide sequence ID" value="NZ_CP142149.1"/>
</dbReference>
<dbReference type="InterPro" id="IPR036390">
    <property type="entry name" value="WH_DNA-bd_sf"/>
</dbReference>
<accession>A0ABZ1HY37</accession>
<keyword evidence="4" id="KW-1185">Reference proteome</keyword>
<dbReference type="InterPro" id="IPR036388">
    <property type="entry name" value="WH-like_DNA-bd_sf"/>
</dbReference>
<dbReference type="SMART" id="SM00347">
    <property type="entry name" value="HTH_MARR"/>
    <property type="match status" value="1"/>
</dbReference>
<dbReference type="InterPro" id="IPR001845">
    <property type="entry name" value="HTH_ArsR_DNA-bd_dom"/>
</dbReference>
<feature type="domain" description="HTH marR-type" evidence="2">
    <location>
        <begin position="7"/>
        <end position="134"/>
    </location>
</feature>
<dbReference type="PANTHER" id="PTHR33164">
    <property type="entry name" value="TRANSCRIPTIONAL REGULATOR, MARR FAMILY"/>
    <property type="match status" value="1"/>
</dbReference>
<reference evidence="3 4" key="1">
    <citation type="journal article" date="2015" name="Int. J. Syst. Evol. Microbiol.">
        <title>Amycolatopsis rhabdoformis sp. nov., an actinomycete isolated from a tropical forest soil.</title>
        <authorList>
            <person name="Souza W.R."/>
            <person name="Silva R.E."/>
            <person name="Goodfellow M."/>
            <person name="Busarakam K."/>
            <person name="Figueiro F.S."/>
            <person name="Ferreira D."/>
            <person name="Rodrigues-Filho E."/>
            <person name="Moraes L.A.B."/>
            <person name="Zucchi T.D."/>
        </authorList>
    </citation>
    <scope>NUCLEOTIDE SEQUENCE [LARGE SCALE GENOMIC DNA]</scope>
    <source>
        <strain evidence="3 4">NCIMB 14900</strain>
    </source>
</reference>
<dbReference type="InterPro" id="IPR039422">
    <property type="entry name" value="MarR/SlyA-like"/>
</dbReference>